<name>A0ACD4ZW77_9ACTN</name>
<evidence type="ECO:0000313" key="1">
    <source>
        <dbReference type="EMBL" id="WSC02421.1"/>
    </source>
</evidence>
<accession>A0ACD4ZW77</accession>
<protein>
    <submittedName>
        <fullName evidence="1">Pyridoxamine 5'-phosphate oxidase family protein</fullName>
    </submittedName>
</protein>
<proteinExistence type="predicted"/>
<keyword evidence="2" id="KW-1185">Reference proteome</keyword>
<dbReference type="Proteomes" id="UP001348369">
    <property type="component" value="Chromosome"/>
</dbReference>
<sequence length="230" mass="24319">MPDHTRDHSPHRTPRTPQGDLGRRISARREQLGLSRADVAARAASAPSYIAYVEEQNATPGIGLLLRLADALETTVADLKGEGVDLPPGIGQAGRRPELVVLGREECLELLSTHGVGRVAVSTRSGPAVVPVNYVVVNGAVAYRTTPGSAAATAADREVAFEVDRIDDAMSEGWSVNVIGTARAVTGDAASRGLDQQAYTAPWAGGDRRLWLSIVPGRITGRRIEVSSAR</sequence>
<dbReference type="EMBL" id="CP109109">
    <property type="protein sequence ID" value="WSC02421.1"/>
    <property type="molecule type" value="Genomic_DNA"/>
</dbReference>
<organism evidence="1 2">
    <name type="scientific">Streptomyces scopuliridis</name>
    <dbReference type="NCBI Taxonomy" id="452529"/>
    <lineage>
        <taxon>Bacteria</taxon>
        <taxon>Bacillati</taxon>
        <taxon>Actinomycetota</taxon>
        <taxon>Actinomycetes</taxon>
        <taxon>Kitasatosporales</taxon>
        <taxon>Streptomycetaceae</taxon>
        <taxon>Streptomyces</taxon>
    </lineage>
</organism>
<reference evidence="1" key="1">
    <citation type="submission" date="2022-10" db="EMBL/GenBank/DDBJ databases">
        <title>The complete genomes of actinobacterial strains from the NBC collection.</title>
        <authorList>
            <person name="Joergensen T.S."/>
            <person name="Alvarez Arevalo M."/>
            <person name="Sterndorff E.B."/>
            <person name="Faurdal D."/>
            <person name="Vuksanovic O."/>
            <person name="Mourched A.-S."/>
            <person name="Charusanti P."/>
            <person name="Shaw S."/>
            <person name="Blin K."/>
            <person name="Weber T."/>
        </authorList>
    </citation>
    <scope>NUCLEOTIDE SEQUENCE</scope>
    <source>
        <strain evidence="1">NBC 01771</strain>
    </source>
</reference>
<evidence type="ECO:0000313" key="2">
    <source>
        <dbReference type="Proteomes" id="UP001348369"/>
    </source>
</evidence>
<gene>
    <name evidence="1" type="ORF">OG835_39130</name>
</gene>